<organism evidence="2 3">
    <name type="scientific">Canavalia gladiata</name>
    <name type="common">Sword bean</name>
    <name type="synonym">Dolichos gladiatus</name>
    <dbReference type="NCBI Taxonomy" id="3824"/>
    <lineage>
        <taxon>Eukaryota</taxon>
        <taxon>Viridiplantae</taxon>
        <taxon>Streptophyta</taxon>
        <taxon>Embryophyta</taxon>
        <taxon>Tracheophyta</taxon>
        <taxon>Spermatophyta</taxon>
        <taxon>Magnoliopsida</taxon>
        <taxon>eudicotyledons</taxon>
        <taxon>Gunneridae</taxon>
        <taxon>Pentapetalae</taxon>
        <taxon>rosids</taxon>
        <taxon>fabids</taxon>
        <taxon>Fabales</taxon>
        <taxon>Fabaceae</taxon>
        <taxon>Papilionoideae</taxon>
        <taxon>50 kb inversion clade</taxon>
        <taxon>NPAAA clade</taxon>
        <taxon>indigoferoid/millettioid clade</taxon>
        <taxon>Phaseoleae</taxon>
        <taxon>Canavalia</taxon>
    </lineage>
</organism>
<reference evidence="2 3" key="1">
    <citation type="submission" date="2024-01" db="EMBL/GenBank/DDBJ databases">
        <title>The genomes of 5 underutilized Papilionoideae crops provide insights into root nodulation and disease resistanc.</title>
        <authorList>
            <person name="Jiang F."/>
        </authorList>
    </citation>
    <scope>NUCLEOTIDE SEQUENCE [LARGE SCALE GENOMIC DNA]</scope>
    <source>
        <strain evidence="2">LVBAO_FW01</strain>
        <tissue evidence="2">Leaves</tissue>
    </source>
</reference>
<sequence>MFSMAFLNFAEGLTMGIWHVSLAFLFVLGFSLKNVSWAGLYDNFLGLGSVVPYLPESLTNSTYGATDSELCRANSAAFVSKFVTMVSFSFSA</sequence>
<keyword evidence="1" id="KW-0472">Membrane</keyword>
<accession>A0AAN9JXG4</accession>
<gene>
    <name evidence="2" type="ORF">VNO77_44684</name>
</gene>
<proteinExistence type="predicted"/>
<evidence type="ECO:0000313" key="3">
    <source>
        <dbReference type="Proteomes" id="UP001367508"/>
    </source>
</evidence>
<dbReference type="AlphaFoldDB" id="A0AAN9JXG4"/>
<keyword evidence="1" id="KW-1133">Transmembrane helix</keyword>
<dbReference type="EMBL" id="JAYMYQ010000011">
    <property type="protein sequence ID" value="KAK7306728.1"/>
    <property type="molecule type" value="Genomic_DNA"/>
</dbReference>
<name>A0AAN9JXG4_CANGL</name>
<evidence type="ECO:0000256" key="1">
    <source>
        <dbReference type="SAM" id="Phobius"/>
    </source>
</evidence>
<evidence type="ECO:0000313" key="2">
    <source>
        <dbReference type="EMBL" id="KAK7306728.1"/>
    </source>
</evidence>
<keyword evidence="1" id="KW-0812">Transmembrane</keyword>
<feature type="transmembrane region" description="Helical" evidence="1">
    <location>
        <begin position="12"/>
        <end position="32"/>
    </location>
</feature>
<keyword evidence="3" id="KW-1185">Reference proteome</keyword>
<dbReference type="Proteomes" id="UP001367508">
    <property type="component" value="Unassembled WGS sequence"/>
</dbReference>
<comment type="caution">
    <text evidence="2">The sequence shown here is derived from an EMBL/GenBank/DDBJ whole genome shotgun (WGS) entry which is preliminary data.</text>
</comment>
<protein>
    <submittedName>
        <fullName evidence="2">Uncharacterized protein</fullName>
    </submittedName>
</protein>